<dbReference type="Proteomes" id="UP001519293">
    <property type="component" value="Unassembled WGS sequence"/>
</dbReference>
<evidence type="ECO:0000259" key="4">
    <source>
        <dbReference type="Pfam" id="PF00326"/>
    </source>
</evidence>
<reference evidence="5 6" key="1">
    <citation type="submission" date="2021-03" db="EMBL/GenBank/DDBJ databases">
        <title>Genomic Encyclopedia of Type Strains, Phase IV (KMG-IV): sequencing the most valuable type-strain genomes for metagenomic binning, comparative biology and taxonomic classification.</title>
        <authorList>
            <person name="Goeker M."/>
        </authorList>
    </citation>
    <scope>NUCLEOTIDE SEQUENCE [LARGE SCALE GENOMIC DNA]</scope>
    <source>
        <strain evidence="5 6">DSM 26675</strain>
    </source>
</reference>
<evidence type="ECO:0000256" key="3">
    <source>
        <dbReference type="SAM" id="Coils"/>
    </source>
</evidence>
<dbReference type="Gene3D" id="2.120.10.30">
    <property type="entry name" value="TolB, C-terminal domain"/>
    <property type="match status" value="2"/>
</dbReference>
<gene>
    <name evidence="5" type="ORF">J2Z40_001673</name>
</gene>
<feature type="coiled-coil region" evidence="3">
    <location>
        <begin position="380"/>
        <end position="407"/>
    </location>
</feature>
<evidence type="ECO:0000256" key="1">
    <source>
        <dbReference type="ARBA" id="ARBA00022801"/>
    </source>
</evidence>
<accession>A0ABS4RDY3</accession>
<comment type="caution">
    <text evidence="5">The sequence shown here is derived from an EMBL/GenBank/DDBJ whole genome shotgun (WGS) entry which is preliminary data.</text>
</comment>
<dbReference type="InterPro" id="IPR029058">
    <property type="entry name" value="AB_hydrolase_fold"/>
</dbReference>
<dbReference type="Pfam" id="PF00326">
    <property type="entry name" value="Peptidase_S9"/>
    <property type="match status" value="1"/>
</dbReference>
<organism evidence="5 6">
    <name type="scientific">Cytobacillus eiseniae</name>
    <dbReference type="NCBI Taxonomy" id="762947"/>
    <lineage>
        <taxon>Bacteria</taxon>
        <taxon>Bacillati</taxon>
        <taxon>Bacillota</taxon>
        <taxon>Bacilli</taxon>
        <taxon>Bacillales</taxon>
        <taxon>Bacillaceae</taxon>
        <taxon>Cytobacillus</taxon>
    </lineage>
</organism>
<dbReference type="InterPro" id="IPR001375">
    <property type="entry name" value="Peptidase_S9_cat"/>
</dbReference>
<evidence type="ECO:0000256" key="2">
    <source>
        <dbReference type="ARBA" id="ARBA00022825"/>
    </source>
</evidence>
<dbReference type="EMBL" id="JAGIKZ010000007">
    <property type="protein sequence ID" value="MBP2241111.1"/>
    <property type="molecule type" value="Genomic_DNA"/>
</dbReference>
<evidence type="ECO:0000313" key="6">
    <source>
        <dbReference type="Proteomes" id="UP001519293"/>
    </source>
</evidence>
<protein>
    <submittedName>
        <fullName evidence="5">Dipeptidyl aminopeptidase/acylaminoacyl peptidase</fullName>
    </submittedName>
</protein>
<proteinExistence type="predicted"/>
<keyword evidence="5" id="KW-0031">Aminopeptidase</keyword>
<sequence length="662" mass="75090">MTERRKIQAEDLFKLKSVADPQMATNGMDCVFVETKMLEEENKYASNLYYINIHEKQKPVQWTYGENRNHSPRWSPDGKMVAFVSDREGKGQIFVLDIKGGEARQLTKCPNGAANPVWSPDGTKIAFNAALKDGEAIFVNKSDEKKEKKPLPLEVDKMRYKSDASGFWEGNYNQIAVVHVQSGEVEKLTEDTHDYQLQSWSPDGAYITVTADLNEEKDHSYQSDVYLIQANTKEVKKLTASTGYFGHVTWSPNGKYIGMLGHESEYKNATLAKIWIYDMEAEMLRCLTSDSDLLIGDYAIGDFQQGAVTPGILWGEDNHSFYFLATDHGNTVVYYGTLDGEIYPALLDEQHVYGLTTGGKVDYAVVAISKPTHPGDLFLLNVTSGELEQLTNVNEEILQEIVLADVESIEFKSSDDWDLHGWMMKPANFKEGDKVPLVLEIHGGPHAMYANSYFHEFQCLAAQGFAVLYINPRGSHGYGQQFVDAVRGDYGGKDYEDIMDAVDYAVAKYDFIDENRLGVTGGSYGGFMTNWIIGHTNRFKAAVTQRSISNWISFYGVSDIGYYFTDWQIKSSLSDIHTLWKHSPLAYVDEMETPLLILHSEKDFRCPIEQAEQLFIALKDRKKEAKFIRFPEANHELSRSGKPNLRISRLNYITNWFKDYLK</sequence>
<dbReference type="PANTHER" id="PTHR42776:SF27">
    <property type="entry name" value="DIPEPTIDYL PEPTIDASE FAMILY MEMBER 6"/>
    <property type="match status" value="1"/>
</dbReference>
<keyword evidence="5" id="KW-0645">Protease</keyword>
<keyword evidence="1" id="KW-0378">Hydrolase</keyword>
<feature type="domain" description="Peptidase S9 prolyl oligopeptidase catalytic" evidence="4">
    <location>
        <begin position="452"/>
        <end position="662"/>
    </location>
</feature>
<dbReference type="InterPro" id="IPR011042">
    <property type="entry name" value="6-blade_b-propeller_TolB-like"/>
</dbReference>
<dbReference type="PANTHER" id="PTHR42776">
    <property type="entry name" value="SERINE PEPTIDASE S9 FAMILY MEMBER"/>
    <property type="match status" value="1"/>
</dbReference>
<dbReference type="Pfam" id="PF07676">
    <property type="entry name" value="PD40"/>
    <property type="match status" value="3"/>
</dbReference>
<dbReference type="SUPFAM" id="SSF53474">
    <property type="entry name" value="alpha/beta-Hydrolases"/>
    <property type="match status" value="1"/>
</dbReference>
<dbReference type="GO" id="GO:0004177">
    <property type="term" value="F:aminopeptidase activity"/>
    <property type="evidence" value="ECO:0007669"/>
    <property type="project" value="UniProtKB-KW"/>
</dbReference>
<keyword evidence="6" id="KW-1185">Reference proteome</keyword>
<keyword evidence="2" id="KW-0720">Serine protease</keyword>
<dbReference type="InterPro" id="IPR011659">
    <property type="entry name" value="WD40"/>
</dbReference>
<name>A0ABS4RDY3_9BACI</name>
<evidence type="ECO:0000313" key="5">
    <source>
        <dbReference type="EMBL" id="MBP2241111.1"/>
    </source>
</evidence>
<keyword evidence="3" id="KW-0175">Coiled coil</keyword>
<dbReference type="SUPFAM" id="SSF82171">
    <property type="entry name" value="DPP6 N-terminal domain-like"/>
    <property type="match status" value="1"/>
</dbReference>
<dbReference type="Gene3D" id="3.40.50.1820">
    <property type="entry name" value="alpha/beta hydrolase"/>
    <property type="match status" value="1"/>
</dbReference>
<dbReference type="RefSeq" id="WP_066392682.1">
    <property type="nucleotide sequence ID" value="NZ_JAGIKZ010000007.1"/>
</dbReference>